<feature type="transmembrane region" description="Helical" evidence="1">
    <location>
        <begin position="402"/>
        <end position="423"/>
    </location>
</feature>
<feature type="transmembrane region" description="Helical" evidence="1">
    <location>
        <begin position="435"/>
        <end position="456"/>
    </location>
</feature>
<feature type="transmembrane region" description="Helical" evidence="1">
    <location>
        <begin position="52"/>
        <end position="71"/>
    </location>
</feature>
<evidence type="ECO:0008006" key="4">
    <source>
        <dbReference type="Google" id="ProtNLM"/>
    </source>
</evidence>
<dbReference type="RefSeq" id="WP_239265610.1">
    <property type="nucleotide sequence ID" value="NZ_JAKRCV010000057.1"/>
</dbReference>
<keyword evidence="3" id="KW-1185">Reference proteome</keyword>
<keyword evidence="1" id="KW-1133">Transmembrane helix</keyword>
<feature type="transmembrane region" description="Helical" evidence="1">
    <location>
        <begin position="230"/>
        <end position="248"/>
    </location>
</feature>
<feature type="transmembrane region" description="Helical" evidence="1">
    <location>
        <begin position="119"/>
        <end position="138"/>
    </location>
</feature>
<dbReference type="EMBL" id="JAKRCV010000057">
    <property type="protein sequence ID" value="MCG7323083.1"/>
    <property type="molecule type" value="Genomic_DNA"/>
</dbReference>
<evidence type="ECO:0000256" key="1">
    <source>
        <dbReference type="SAM" id="Phobius"/>
    </source>
</evidence>
<protein>
    <recommendedName>
        <fullName evidence="4">Glycosyltransferase RgtA/B/C/D-like domain-containing protein</fullName>
    </recommendedName>
</protein>
<feature type="transmembrane region" description="Helical" evidence="1">
    <location>
        <begin position="494"/>
        <end position="512"/>
    </location>
</feature>
<feature type="transmembrane region" description="Helical" evidence="1">
    <location>
        <begin position="298"/>
        <end position="330"/>
    </location>
</feature>
<keyword evidence="1" id="KW-0472">Membrane</keyword>
<evidence type="ECO:0000313" key="3">
    <source>
        <dbReference type="Proteomes" id="UP001521931"/>
    </source>
</evidence>
<keyword evidence="1" id="KW-0812">Transmembrane</keyword>
<feature type="transmembrane region" description="Helical" evidence="1">
    <location>
        <begin position="77"/>
        <end position="98"/>
    </location>
</feature>
<reference evidence="2 3" key="1">
    <citation type="submission" date="2022-02" db="EMBL/GenBank/DDBJ databases">
        <title>Uncovering new skin microbiome diversity through culturing and metagenomics.</title>
        <authorList>
            <person name="Conlan S."/>
            <person name="Deming C."/>
            <person name="Nisc Comparative Sequencing Program N."/>
            <person name="Segre J.A."/>
        </authorList>
    </citation>
    <scope>NUCLEOTIDE SEQUENCE [LARGE SCALE GENOMIC DNA]</scope>
    <source>
        <strain evidence="2 3">ACRQZ</strain>
    </source>
</reference>
<proteinExistence type="predicted"/>
<organism evidence="2 3">
    <name type="scientific">Arsenicicoccus bolidensis</name>
    <dbReference type="NCBI Taxonomy" id="229480"/>
    <lineage>
        <taxon>Bacteria</taxon>
        <taxon>Bacillati</taxon>
        <taxon>Actinomycetota</taxon>
        <taxon>Actinomycetes</taxon>
        <taxon>Micrococcales</taxon>
        <taxon>Intrasporangiaceae</taxon>
        <taxon>Arsenicicoccus</taxon>
    </lineage>
</organism>
<evidence type="ECO:0000313" key="2">
    <source>
        <dbReference type="EMBL" id="MCG7323083.1"/>
    </source>
</evidence>
<name>A0ABS9Q7L0_9MICO</name>
<feature type="transmembrane region" description="Helical" evidence="1">
    <location>
        <begin position="268"/>
        <end position="286"/>
    </location>
</feature>
<dbReference type="Proteomes" id="UP001521931">
    <property type="component" value="Unassembled WGS sequence"/>
</dbReference>
<feature type="transmembrane region" description="Helical" evidence="1">
    <location>
        <begin position="28"/>
        <end position="45"/>
    </location>
</feature>
<comment type="caution">
    <text evidence="2">The sequence shown here is derived from an EMBL/GenBank/DDBJ whole genome shotgun (WGS) entry which is preliminary data.</text>
</comment>
<feature type="transmembrane region" description="Helical" evidence="1">
    <location>
        <begin position="532"/>
        <end position="549"/>
    </location>
</feature>
<gene>
    <name evidence="2" type="ORF">MHL29_14450</name>
</gene>
<feature type="transmembrane region" description="Helical" evidence="1">
    <location>
        <begin position="205"/>
        <end position="223"/>
    </location>
</feature>
<sequence>MPFLVLVLGCALVALVQGVAPGDVVGWFGVQVALCAAGLVVVRTVRGSVRGLTHDLALGGAVGSALLLPTWWAQLHLGLPCWIPVAGLVLVCLALPSARRRVLVRQGWRRPGGAEWSSVLLVLLVLGWTVGDFTRWTAHWQTETRTYYQDVLFNLSLTSEAHRALPLTLPQAAGEALPYHWFGNVAMAAVGELGRVPDTVVVLQLWYPFVTGLTALAIAAAGREVLRSEAAGAWAAWIAMGWTAVGGMTRLTETPMTMVQNGWASPSMTYAILVSMALLPLVVAQLRGELGWGRTLPLGALLMMVLTVAKTTALPVLGGGLLALAITAAWRRKWPLAARTTGWGVLALLALLAARCAVYGGSTDGLAVQPFSYVWRLLALSHDGGLARAVPRWVLDAWGTPGSAVIMLMGIAAWCVGTILVVWPGIRGLAGRDPVVAPLLLGAGLLGLLLTTVLAHPGTSEVFFLRAGFPYLAMATAAVLAPAWSAAGPRSRRGWVLAVCAGALAWTVMARLEVLERLLHDVTTPAERMLRITAYLVVLAGIALAAWLLTRRSSSALVRWAAWAVVFSAGVGTALGHVVVTDQSSIASHIRVENRSPTGPDQLEAAALLRDQAGLDDVVVTDTHCLWPGQTLATECDARSFWVTAFGGRRTLVSGWAYGRRVLSAPVTKGRGYATMPFWDQPLLRLNDRVIEQARTDDLAAVCRMGARWVLDDTRLGRTSPRLADVADLELSSPQVRVYHLRCG</sequence>
<feature type="transmembrane region" description="Helical" evidence="1">
    <location>
        <begin position="342"/>
        <end position="361"/>
    </location>
</feature>
<feature type="transmembrane region" description="Helical" evidence="1">
    <location>
        <begin position="468"/>
        <end position="487"/>
    </location>
</feature>
<accession>A0ABS9Q7L0</accession>
<feature type="transmembrane region" description="Helical" evidence="1">
    <location>
        <begin position="561"/>
        <end position="580"/>
    </location>
</feature>